<gene>
    <name evidence="2" type="ORF">CA2015_0151</name>
</gene>
<dbReference type="SUPFAM" id="SSF51569">
    <property type="entry name" value="Aldolase"/>
    <property type="match status" value="1"/>
</dbReference>
<dbReference type="STRING" id="320787.CA2015_0151"/>
<evidence type="ECO:0000256" key="1">
    <source>
        <dbReference type="ARBA" id="ARBA00023239"/>
    </source>
</evidence>
<dbReference type="Gene3D" id="3.20.20.70">
    <property type="entry name" value="Aldolase class I"/>
    <property type="match status" value="1"/>
</dbReference>
<dbReference type="GO" id="GO:0005829">
    <property type="term" value="C:cytosol"/>
    <property type="evidence" value="ECO:0007669"/>
    <property type="project" value="TreeGrafter"/>
</dbReference>
<keyword evidence="3" id="KW-1185">Reference proteome</keyword>
<reference evidence="2 3" key="1">
    <citation type="submission" date="2015-07" db="EMBL/GenBank/DDBJ databases">
        <authorList>
            <person name="Kim K.M."/>
        </authorList>
    </citation>
    <scope>NUCLEOTIDE SEQUENCE [LARGE SCALE GENOMIC DNA]</scope>
    <source>
        <strain evidence="2 3">KCTC 12363</strain>
    </source>
</reference>
<accession>A0A0H4PA66</accession>
<dbReference type="CDD" id="cd00408">
    <property type="entry name" value="DHDPS-like"/>
    <property type="match status" value="1"/>
</dbReference>
<dbReference type="PANTHER" id="PTHR42849:SF1">
    <property type="entry name" value="N-ACETYLNEURAMINATE LYASE"/>
    <property type="match status" value="1"/>
</dbReference>
<dbReference type="AlphaFoldDB" id="A0A0H4PA66"/>
<dbReference type="EMBL" id="CP012040">
    <property type="protein sequence ID" value="AKP49633.1"/>
    <property type="molecule type" value="Genomic_DNA"/>
</dbReference>
<dbReference type="InterPro" id="IPR013785">
    <property type="entry name" value="Aldolase_TIM"/>
</dbReference>
<proteinExistence type="predicted"/>
<dbReference type="GO" id="GO:0019262">
    <property type="term" value="P:N-acetylneuraminate catabolic process"/>
    <property type="evidence" value="ECO:0007669"/>
    <property type="project" value="TreeGrafter"/>
</dbReference>
<dbReference type="InterPro" id="IPR002220">
    <property type="entry name" value="DapA-like"/>
</dbReference>
<protein>
    <submittedName>
        <fullName evidence="2">Putative dihydropicolinate synthase family protein</fullName>
    </submittedName>
</protein>
<evidence type="ECO:0000313" key="2">
    <source>
        <dbReference type="EMBL" id="AKP49633.1"/>
    </source>
</evidence>
<sequence>MKSFSAEEIHGVWGTVLLPILKDQSIDWEVLEHALKFTLDAGLNGIYTNGSAGEFYNQTEAEFDKLSELVAQEAENAGVPFQLGCGHLNPLLSLERVNRVKSFSPCALQVILPDWIKTNNKETLKFLEKTASAAAPIGLVIYNPPHAKKKLLPEDYANILMEGLPVVGCKTAGGDKEWYSKMNNLPKHFSYFIPGHFMVTGITQGAKGTYSNIACMHPKAVIKWYRMMHEEPERAQLIEKQLSLFFEREILPLILEEGYCDVAIDKFLASIGDWSMTGTRLRWPYSGIDPERIINKRRKLNKYVPEFFKELD</sequence>
<dbReference type="PANTHER" id="PTHR42849">
    <property type="entry name" value="N-ACETYLNEURAMINATE LYASE"/>
    <property type="match status" value="1"/>
</dbReference>
<organism evidence="2 3">
    <name type="scientific">Cyclobacterium amurskyense</name>
    <dbReference type="NCBI Taxonomy" id="320787"/>
    <lineage>
        <taxon>Bacteria</taxon>
        <taxon>Pseudomonadati</taxon>
        <taxon>Bacteroidota</taxon>
        <taxon>Cytophagia</taxon>
        <taxon>Cytophagales</taxon>
        <taxon>Cyclobacteriaceae</taxon>
        <taxon>Cyclobacterium</taxon>
    </lineage>
</organism>
<dbReference type="Pfam" id="PF00701">
    <property type="entry name" value="DHDPS"/>
    <property type="match status" value="1"/>
</dbReference>
<keyword evidence="1" id="KW-0456">Lyase</keyword>
<dbReference type="OrthoDB" id="9778880at2"/>
<dbReference type="Proteomes" id="UP000036520">
    <property type="component" value="Chromosome"/>
</dbReference>
<evidence type="ECO:0000313" key="3">
    <source>
        <dbReference type="Proteomes" id="UP000036520"/>
    </source>
</evidence>
<dbReference type="RefSeq" id="WP_048640153.1">
    <property type="nucleotide sequence ID" value="NZ_CP012040.1"/>
</dbReference>
<dbReference type="KEGG" id="camu:CA2015_0151"/>
<dbReference type="GO" id="GO:0008747">
    <property type="term" value="F:N-acetylneuraminate lyase activity"/>
    <property type="evidence" value="ECO:0007669"/>
    <property type="project" value="TreeGrafter"/>
</dbReference>
<name>A0A0H4PA66_9BACT</name>
<dbReference type="SMART" id="SM01130">
    <property type="entry name" value="DHDPS"/>
    <property type="match status" value="1"/>
</dbReference>